<dbReference type="Proteomes" id="UP000271125">
    <property type="component" value="Unassembled WGS sequence"/>
</dbReference>
<proteinExistence type="predicted"/>
<accession>A0A660SK67</accession>
<reference evidence="2 3" key="1">
    <citation type="submission" date="2018-06" db="EMBL/GenBank/DDBJ databases">
        <title>Extensive metabolic versatility and redundancy in microbially diverse, dynamic hydrothermal sediments.</title>
        <authorList>
            <person name="Dombrowski N."/>
            <person name="Teske A."/>
            <person name="Baker B.J."/>
        </authorList>
    </citation>
    <scope>NUCLEOTIDE SEQUENCE [LARGE SCALE GENOMIC DNA]</scope>
    <source>
        <strain evidence="2">B10_G13</strain>
    </source>
</reference>
<dbReference type="Pfam" id="PF01609">
    <property type="entry name" value="DDE_Tnp_1"/>
    <property type="match status" value="1"/>
</dbReference>
<name>A0A660SK67_UNCT6</name>
<dbReference type="AlphaFoldDB" id="A0A660SK67"/>
<dbReference type="GO" id="GO:0003677">
    <property type="term" value="F:DNA binding"/>
    <property type="evidence" value="ECO:0007669"/>
    <property type="project" value="InterPro"/>
</dbReference>
<gene>
    <name evidence="2" type="ORF">DRP43_02670</name>
</gene>
<evidence type="ECO:0000313" key="3">
    <source>
        <dbReference type="Proteomes" id="UP000271125"/>
    </source>
</evidence>
<comment type="caution">
    <text evidence="2">The sequence shown here is derived from an EMBL/GenBank/DDBJ whole genome shotgun (WGS) entry which is preliminary data.</text>
</comment>
<protein>
    <recommendedName>
        <fullName evidence="1">Transposase IS4-like domain-containing protein</fullName>
    </recommendedName>
</protein>
<organism evidence="2 3">
    <name type="scientific">candidate division TA06 bacterium</name>
    <dbReference type="NCBI Taxonomy" id="2250710"/>
    <lineage>
        <taxon>Bacteria</taxon>
        <taxon>Bacteria division TA06</taxon>
    </lineage>
</organism>
<dbReference type="GO" id="GO:0006313">
    <property type="term" value="P:DNA transposition"/>
    <property type="evidence" value="ECO:0007669"/>
    <property type="project" value="InterPro"/>
</dbReference>
<dbReference type="EMBL" id="QNBD01000100">
    <property type="protein sequence ID" value="RKX71188.1"/>
    <property type="molecule type" value="Genomic_DNA"/>
</dbReference>
<dbReference type="GO" id="GO:0004803">
    <property type="term" value="F:transposase activity"/>
    <property type="evidence" value="ECO:0007669"/>
    <property type="project" value="InterPro"/>
</dbReference>
<evidence type="ECO:0000313" key="2">
    <source>
        <dbReference type="EMBL" id="RKX71188.1"/>
    </source>
</evidence>
<sequence length="469" mass="54359">MDYKKKLHYLNPEKESKKVEIHLTKTKIRELSISSKDNERMVREQLAKKVSGTYIGLWLLIAEHIRLGTWDLLKSWTGKEDREIEPHLAMQIVNESALCVTGVRIRNSLSCQGFEVLNGLPYISTDKSIHELLDEHTISESKAMQIALGKLRQVRGDYRSNKFAFDPHRIYTFSKRVMPLKKSNPKNISKKNLQAFFCIDVITGQPVGFMIGSSGKTTSRASLELLDMMESIIPDGGLIMADTEHATVEILKKFYETENYEILMPLPRNKKLIAHLKQLEYEKKWAGYGFATTDYEFGKMEHAISLIAQRTGEIETDYQYKGFASSFSHPNKDALEMITEDYPERWTIEEFFNFEASMGWNRISTMNLNISYGKMSLALIAQAVTHQFRKKLPKPYSNWTAKHLADTIFHGIDGDLRVKNDTIIVTMYNVPEKLNLRKHYEHLPEKLEKEGIDPRIPWLFNFKVDFRFK</sequence>
<evidence type="ECO:0000259" key="1">
    <source>
        <dbReference type="Pfam" id="PF01609"/>
    </source>
</evidence>
<dbReference type="InterPro" id="IPR002559">
    <property type="entry name" value="Transposase_11"/>
</dbReference>
<feature type="domain" description="Transposase IS4-like" evidence="1">
    <location>
        <begin position="182"/>
        <end position="381"/>
    </location>
</feature>